<dbReference type="PANTHER" id="PTHR19315">
    <property type="entry name" value="ER MEMBRANE PROTEIN COMPLEX SUBUNIT 4"/>
    <property type="match status" value="1"/>
</dbReference>
<protein>
    <recommendedName>
        <fullName evidence="3 8">ER membrane protein complex subunit 4</fullName>
    </recommendedName>
</protein>
<dbReference type="InterPro" id="IPR009445">
    <property type="entry name" value="TMEM85/Emc4"/>
</dbReference>
<name>A0A8F2W064_CANAR</name>
<keyword evidence="7 8" id="KW-0472">Membrane</keyword>
<dbReference type="AlphaFoldDB" id="A0A8F2W064"/>
<dbReference type="EMBL" id="CP076750">
    <property type="protein sequence ID" value="QWW23139.1"/>
    <property type="molecule type" value="Genomic_DNA"/>
</dbReference>
<accession>A0A8F2W064</accession>
<keyword evidence="4 9" id="KW-0812">Transmembrane</keyword>
<comment type="subcellular location">
    <subcellularLocation>
        <location evidence="1">Endoplasmic reticulum membrane</location>
        <topology evidence="1">Multi-pass membrane protein</topology>
    </subcellularLocation>
</comment>
<dbReference type="Pfam" id="PF06417">
    <property type="entry name" value="EMC4"/>
    <property type="match status" value="1"/>
</dbReference>
<feature type="transmembrane region" description="Helical" evidence="9">
    <location>
        <begin position="140"/>
        <end position="158"/>
    </location>
</feature>
<evidence type="ECO:0000256" key="5">
    <source>
        <dbReference type="ARBA" id="ARBA00022824"/>
    </source>
</evidence>
<gene>
    <name evidence="10" type="ORF">CA7LBN_001940</name>
</gene>
<evidence type="ECO:0000313" key="10">
    <source>
        <dbReference type="EMBL" id="QWW23139.1"/>
    </source>
</evidence>
<evidence type="ECO:0000256" key="4">
    <source>
        <dbReference type="ARBA" id="ARBA00022692"/>
    </source>
</evidence>
<feature type="transmembrane region" description="Helical" evidence="9">
    <location>
        <begin position="99"/>
        <end position="120"/>
    </location>
</feature>
<evidence type="ECO:0000256" key="3">
    <source>
        <dbReference type="ARBA" id="ARBA00020820"/>
    </source>
</evidence>
<dbReference type="GO" id="GO:0005789">
    <property type="term" value="C:endoplasmic reticulum membrane"/>
    <property type="evidence" value="ECO:0007669"/>
    <property type="project" value="UniProtKB-SubCell"/>
</dbReference>
<evidence type="ECO:0000256" key="7">
    <source>
        <dbReference type="ARBA" id="ARBA00023136"/>
    </source>
</evidence>
<evidence type="ECO:0000256" key="6">
    <source>
        <dbReference type="ARBA" id="ARBA00022989"/>
    </source>
</evidence>
<proteinExistence type="inferred from homology"/>
<evidence type="ECO:0000256" key="8">
    <source>
        <dbReference type="PIRNR" id="PIRNR017207"/>
    </source>
</evidence>
<comment type="similarity">
    <text evidence="2 8">Belongs to the EMC4 family.</text>
</comment>
<reference evidence="10" key="1">
    <citation type="submission" date="2021-06" db="EMBL/GenBank/DDBJ databases">
        <title>Candida auris outbreak in lebanese hospital.</title>
        <authorList>
            <person name="Finianos M."/>
        </authorList>
    </citation>
    <scope>NUCLEOTIDE SEQUENCE</scope>
    <source>
        <strain evidence="10">CA7LBN</strain>
    </source>
</reference>
<organism evidence="10">
    <name type="scientific">Candidozyma auris</name>
    <name type="common">Yeast</name>
    <name type="synonym">Candida auris</name>
    <dbReference type="NCBI Taxonomy" id="498019"/>
    <lineage>
        <taxon>Eukaryota</taxon>
        <taxon>Fungi</taxon>
        <taxon>Dikarya</taxon>
        <taxon>Ascomycota</taxon>
        <taxon>Saccharomycotina</taxon>
        <taxon>Pichiomycetes</taxon>
        <taxon>Metschnikowiaceae</taxon>
        <taxon>Candidozyma</taxon>
    </lineage>
</organism>
<evidence type="ECO:0000256" key="1">
    <source>
        <dbReference type="ARBA" id="ARBA00004477"/>
    </source>
</evidence>
<keyword evidence="6 9" id="KW-1133">Transmembrane helix</keyword>
<keyword evidence="5" id="KW-0256">Endoplasmic reticulum</keyword>
<evidence type="ECO:0000256" key="2">
    <source>
        <dbReference type="ARBA" id="ARBA00007715"/>
    </source>
</evidence>
<dbReference type="PIRSF" id="PIRSF017207">
    <property type="entry name" value="UCP017207_TM-p85"/>
    <property type="match status" value="1"/>
</dbReference>
<evidence type="ECO:0000256" key="9">
    <source>
        <dbReference type="SAM" id="Phobius"/>
    </source>
</evidence>
<sequence length="185" mass="20606">MRKLPSGQALNHKNPGHMSYAELLQPQVKPRETATIASPPGFGLQISSKVKNAPPVKKPTQEELDQLKLKKAWEVATGPAKSVPMNCIMSYMTGNSLQMIPIMMTVMLLINPLKAILFEMNKAFASLETKNSTSLLLPKLVYVFFQLANAGIGLFKIWKMGLIPNGEADWLAWKQATQVIERLRM</sequence>
<dbReference type="Proteomes" id="UP000825438">
    <property type="component" value="Chromosome II"/>
</dbReference>